<comment type="pathway">
    <text evidence="2">Bacterial outer membrane biogenesis; lipopolysaccharide biosynthesis.</text>
</comment>
<keyword evidence="5 8" id="KW-0963">Cytoplasm</keyword>
<protein>
    <recommendedName>
        <fullName evidence="8">2-dehydro-3-deoxyphosphooctonate aldolase</fullName>
        <ecNumber evidence="8">2.5.1.55</ecNumber>
    </recommendedName>
    <alternativeName>
        <fullName evidence="8">3-deoxy-D-manno-octulosonic acid 8-phosphate synthase</fullName>
    </alternativeName>
    <alternativeName>
        <fullName evidence="8">KDO-8-phosphate synthase</fullName>
        <shortName evidence="8">KDO 8-P synthase</shortName>
        <shortName evidence="8">KDOPS</shortName>
    </alternativeName>
    <alternativeName>
        <fullName evidence="8">Phospho-2-dehydro-3-deoxyoctonate aldolase</fullName>
    </alternativeName>
</protein>
<organism evidence="10 11">
    <name type="scientific">Selenomonas sputigena (strain ATCC 35185 / DSM 20758 / CCUG 44933 / VPI D19B-28)</name>
    <dbReference type="NCBI Taxonomy" id="546271"/>
    <lineage>
        <taxon>Bacteria</taxon>
        <taxon>Bacillati</taxon>
        <taxon>Bacillota</taxon>
        <taxon>Negativicutes</taxon>
        <taxon>Selenomonadales</taxon>
        <taxon>Selenomonadaceae</taxon>
        <taxon>Selenomonas</taxon>
    </lineage>
</organism>
<dbReference type="UniPathway" id="UPA00357">
    <property type="reaction ID" value="UER00474"/>
</dbReference>
<evidence type="ECO:0000256" key="2">
    <source>
        <dbReference type="ARBA" id="ARBA00004756"/>
    </source>
</evidence>
<dbReference type="NCBIfam" id="NF003543">
    <property type="entry name" value="PRK05198.1"/>
    <property type="match status" value="1"/>
</dbReference>
<dbReference type="SUPFAM" id="SSF51569">
    <property type="entry name" value="Aldolase"/>
    <property type="match status" value="1"/>
</dbReference>
<proteinExistence type="inferred from homology"/>
<evidence type="ECO:0000313" key="10">
    <source>
        <dbReference type="EMBL" id="EEX78505.1"/>
    </source>
</evidence>
<dbReference type="NCBIfam" id="TIGR01362">
    <property type="entry name" value="KDO8P_synth"/>
    <property type="match status" value="1"/>
</dbReference>
<comment type="subcellular location">
    <subcellularLocation>
        <location evidence="1 8">Cytoplasm</location>
    </subcellularLocation>
</comment>
<dbReference type="STRING" id="546271.Selsp_1899"/>
<gene>
    <name evidence="8 10" type="primary">kdsA</name>
    <name evidence="10" type="ORF">SELSPUOL_00106</name>
</gene>
<dbReference type="InterPro" id="IPR006269">
    <property type="entry name" value="KDO8P_synthase"/>
</dbReference>
<comment type="similarity">
    <text evidence="4 8">Belongs to the KdsA family.</text>
</comment>
<evidence type="ECO:0000256" key="5">
    <source>
        <dbReference type="ARBA" id="ARBA00022490"/>
    </source>
</evidence>
<dbReference type="Gene3D" id="3.20.20.70">
    <property type="entry name" value="Aldolase class I"/>
    <property type="match status" value="1"/>
</dbReference>
<dbReference type="EMBL" id="ACKP02000002">
    <property type="protein sequence ID" value="EEX78505.1"/>
    <property type="molecule type" value="Genomic_DNA"/>
</dbReference>
<name>C9LRN9_SELS3</name>
<dbReference type="InterPro" id="IPR006218">
    <property type="entry name" value="DAHP1/KDSA"/>
</dbReference>
<comment type="catalytic activity">
    <reaction evidence="7 8">
        <text>D-arabinose 5-phosphate + phosphoenolpyruvate + H2O = 3-deoxy-alpha-D-manno-2-octulosonate-8-phosphate + phosphate</text>
        <dbReference type="Rhea" id="RHEA:14053"/>
        <dbReference type="ChEBI" id="CHEBI:15377"/>
        <dbReference type="ChEBI" id="CHEBI:43474"/>
        <dbReference type="ChEBI" id="CHEBI:57693"/>
        <dbReference type="ChEBI" id="CHEBI:58702"/>
        <dbReference type="ChEBI" id="CHEBI:85985"/>
        <dbReference type="EC" id="2.5.1.55"/>
    </reaction>
</comment>
<evidence type="ECO:0000256" key="7">
    <source>
        <dbReference type="ARBA" id="ARBA00049112"/>
    </source>
</evidence>
<evidence type="ECO:0000256" key="6">
    <source>
        <dbReference type="ARBA" id="ARBA00022679"/>
    </source>
</evidence>
<dbReference type="GO" id="GO:0008676">
    <property type="term" value="F:3-deoxy-8-phosphooctulonate synthase activity"/>
    <property type="evidence" value="ECO:0007669"/>
    <property type="project" value="UniProtKB-UniRule"/>
</dbReference>
<evidence type="ECO:0000256" key="1">
    <source>
        <dbReference type="ARBA" id="ARBA00004496"/>
    </source>
</evidence>
<keyword evidence="8" id="KW-0448">Lipopolysaccharide biosynthesis</keyword>
<feature type="domain" description="DAHP synthetase I/KDSA" evidence="9">
    <location>
        <begin position="29"/>
        <end position="282"/>
    </location>
</feature>
<evidence type="ECO:0000313" key="11">
    <source>
        <dbReference type="Proteomes" id="UP000003505"/>
    </source>
</evidence>
<accession>C9LRN9</accession>
<dbReference type="GO" id="GO:0019294">
    <property type="term" value="P:keto-3-deoxy-D-manno-octulosonic acid biosynthetic process"/>
    <property type="evidence" value="ECO:0007669"/>
    <property type="project" value="UniProtKB-UniRule"/>
</dbReference>
<evidence type="ECO:0000256" key="8">
    <source>
        <dbReference type="HAMAP-Rule" id="MF_00056"/>
    </source>
</evidence>
<keyword evidence="6 8" id="KW-0808">Transferase</keyword>
<dbReference type="Proteomes" id="UP000003505">
    <property type="component" value="Unassembled WGS sequence"/>
</dbReference>
<evidence type="ECO:0000259" key="9">
    <source>
        <dbReference type="Pfam" id="PF00793"/>
    </source>
</evidence>
<dbReference type="Pfam" id="PF00793">
    <property type="entry name" value="DAHP_synth_1"/>
    <property type="match status" value="1"/>
</dbReference>
<dbReference type="HAMAP" id="MF_00056">
    <property type="entry name" value="KDO8P_synth"/>
    <property type="match status" value="1"/>
</dbReference>
<dbReference type="PANTHER" id="PTHR21057">
    <property type="entry name" value="PHOSPHO-2-DEHYDRO-3-DEOXYHEPTONATE ALDOLASE"/>
    <property type="match status" value="1"/>
</dbReference>
<dbReference type="EC" id="2.5.1.55" evidence="8"/>
<reference evidence="10 11" key="1">
    <citation type="submission" date="2009-09" db="EMBL/GenBank/DDBJ databases">
        <authorList>
            <person name="Weinstock G."/>
            <person name="Sodergren E."/>
            <person name="Clifton S."/>
            <person name="Fulton L."/>
            <person name="Fulton B."/>
            <person name="Courtney L."/>
            <person name="Fronick C."/>
            <person name="Harrison M."/>
            <person name="Strong C."/>
            <person name="Farmer C."/>
            <person name="Delahaunty K."/>
            <person name="Markovic C."/>
            <person name="Hall O."/>
            <person name="Minx P."/>
            <person name="Tomlinson C."/>
            <person name="Mitreva M."/>
            <person name="Nelson J."/>
            <person name="Hou S."/>
            <person name="Wollam A."/>
            <person name="Pepin K.H."/>
            <person name="Johnson M."/>
            <person name="Bhonagiri V."/>
            <person name="Nash W.E."/>
            <person name="Warren W."/>
            <person name="Chinwalla A."/>
            <person name="Mardis E.R."/>
            <person name="Wilson R.K."/>
        </authorList>
    </citation>
    <scope>NUCLEOTIDE SEQUENCE [LARGE SCALE GENOMIC DNA]</scope>
    <source>
        <strain evidence="11">ATCC 35185 / DSM 20758 / VPI D19B-28</strain>
    </source>
</reference>
<comment type="caution">
    <text evidence="10">The sequence shown here is derived from an EMBL/GenBank/DDBJ whole genome shotgun (WGS) entry which is preliminary data.</text>
</comment>
<sequence length="296" mass="31876">MCEAGQLSLSVTPQEKGGTMMMNKVKVRDFTIGGGSPLVLMAGPCVLEEMERCLLIGRTIKEITARLGIPYIFKASFDKANRSSFNSFRGPGLKKGLEMLQAIKEELDVPVVTDVHKESQIAPAAKVVDVLQIPAFLCRQTDLIYAAAKSGCVVNVKKGQFLAPRDMGNVVDKLHEGGCSDILLTERGASFGYNNLVVDMRSFPIMRTFGAPVIFDATHSVQLPGGAGTSSGGNREFVEPLARAAVAAGVDGLFMEVHDNPEEALCDGPNSLYLDKLEELLKEVLAIYNVVKGKLV</sequence>
<evidence type="ECO:0000256" key="4">
    <source>
        <dbReference type="ARBA" id="ARBA00010499"/>
    </source>
</evidence>
<dbReference type="eggNOG" id="COG2877">
    <property type="taxonomic scope" value="Bacteria"/>
</dbReference>
<dbReference type="AlphaFoldDB" id="C9LRN9"/>
<dbReference type="GO" id="GO:0005737">
    <property type="term" value="C:cytoplasm"/>
    <property type="evidence" value="ECO:0007669"/>
    <property type="project" value="UniProtKB-SubCell"/>
</dbReference>
<evidence type="ECO:0000256" key="3">
    <source>
        <dbReference type="ARBA" id="ARBA00004845"/>
    </source>
</evidence>
<comment type="pathway">
    <text evidence="3 8">Carbohydrate biosynthesis; 3-deoxy-D-manno-octulosonate biosynthesis; 3-deoxy-D-manno-octulosonate from D-ribulose 5-phosphate: step 2/3.</text>
</comment>
<dbReference type="UniPathway" id="UPA00030"/>
<dbReference type="InterPro" id="IPR013785">
    <property type="entry name" value="Aldolase_TIM"/>
</dbReference>